<comment type="similarity">
    <text evidence="2">Belongs to the NADH:flavin oxidoreductase/NADH oxidase family.</text>
</comment>
<evidence type="ECO:0000259" key="4">
    <source>
        <dbReference type="Pfam" id="PF00724"/>
    </source>
</evidence>
<dbReference type="PANTHER" id="PTHR22893">
    <property type="entry name" value="NADH OXIDOREDUCTASE-RELATED"/>
    <property type="match status" value="1"/>
</dbReference>
<keyword evidence="6" id="KW-1185">Reference proteome</keyword>
<dbReference type="GO" id="GO:0016628">
    <property type="term" value="F:oxidoreductase activity, acting on the CH-CH group of donors, NAD or NADP as acceptor"/>
    <property type="evidence" value="ECO:0007669"/>
    <property type="project" value="UniProtKB-ARBA"/>
</dbReference>
<dbReference type="InterPro" id="IPR013785">
    <property type="entry name" value="Aldolase_TIM"/>
</dbReference>
<reference evidence="5" key="1">
    <citation type="journal article" date="2015" name="Genome Announc.">
        <title>Draft Genome Sequence of Bacteroidales Strain TBC1, a Novel Isolate from a Methanogenic Wastewater Treatment System.</title>
        <authorList>
            <person name="Tourlousse D.M."/>
            <person name="Matsuura N."/>
            <person name="Sun L."/>
            <person name="Toyonaga M."/>
            <person name="Kuroda K."/>
            <person name="Ohashi A."/>
            <person name="Cruz R."/>
            <person name="Yamaguchi T."/>
            <person name="Sekiguchi Y."/>
        </authorList>
    </citation>
    <scope>NUCLEOTIDE SEQUENCE [LARGE SCALE GENOMIC DNA]</scope>
    <source>
        <strain evidence="5">TBC1</strain>
    </source>
</reference>
<name>A0A0S7BVT2_9BACT</name>
<gene>
    <name evidence="5" type="ORF">TBC1_11387</name>
</gene>
<dbReference type="EMBL" id="DF968182">
    <property type="protein sequence ID" value="GAP42258.1"/>
    <property type="molecule type" value="Genomic_DNA"/>
</dbReference>
<evidence type="ECO:0000256" key="3">
    <source>
        <dbReference type="ARBA" id="ARBA00023002"/>
    </source>
</evidence>
<dbReference type="FunFam" id="3.20.20.70:FF:000059">
    <property type="entry name" value="N-ethylmaleimide reductase, FMN-linked"/>
    <property type="match status" value="1"/>
</dbReference>
<evidence type="ECO:0000313" key="5">
    <source>
        <dbReference type="EMBL" id="GAP42258.1"/>
    </source>
</evidence>
<accession>A0A0S7BVT2</accession>
<dbReference type="Proteomes" id="UP000053091">
    <property type="component" value="Unassembled WGS sequence"/>
</dbReference>
<dbReference type="GO" id="GO:0010181">
    <property type="term" value="F:FMN binding"/>
    <property type="evidence" value="ECO:0007669"/>
    <property type="project" value="InterPro"/>
</dbReference>
<evidence type="ECO:0000256" key="1">
    <source>
        <dbReference type="ARBA" id="ARBA00001917"/>
    </source>
</evidence>
<dbReference type="Pfam" id="PF00724">
    <property type="entry name" value="Oxidored_FMN"/>
    <property type="match status" value="1"/>
</dbReference>
<dbReference type="CDD" id="cd02933">
    <property type="entry name" value="OYE_like_FMN"/>
    <property type="match status" value="1"/>
</dbReference>
<keyword evidence="3" id="KW-0560">Oxidoreductase</keyword>
<evidence type="ECO:0000256" key="2">
    <source>
        <dbReference type="ARBA" id="ARBA00005979"/>
    </source>
</evidence>
<dbReference type="AlphaFoldDB" id="A0A0S7BVT2"/>
<dbReference type="RefSeq" id="WP_062037694.1">
    <property type="nucleotide sequence ID" value="NZ_DF968182.1"/>
</dbReference>
<dbReference type="InterPro" id="IPR045247">
    <property type="entry name" value="Oye-like"/>
</dbReference>
<dbReference type="OrthoDB" id="9772736at2"/>
<proteinExistence type="inferred from homology"/>
<sequence length="365" mass="39905">MNSLLQPLKLRNLTLKNRIVMAPLTRRRAGEGGVPVEMNALYYAQRASAGLIIAEASQISPQGVGYLNTPGIHTPEQVEGWRKVTAAVHDNGGLIFLQLWHVGRVSHSLLQPDNALPVSASALSGGDYITTPQGKKAMEVARPLRLDEIPGIVDDYRKAARNAMLAGFDGVEIHAANSYLPDQFMHSSSNIRTDTYGGSIENRCRFTLEVTDAICAEIGRERTGIRLSPSNIRYGMDDPDPAGLFGYLISALDKRKLAYLHLVEPMLPLDGHPHMIRQVAAYFRKYFSGTLITAGNYNPETAIAAVDAGYADLVAFGRLFISNPDLPNRIALNAPLNEPDKDTFYTRGPEGYIDYPTLNGALSGR</sequence>
<dbReference type="GO" id="GO:0005829">
    <property type="term" value="C:cytosol"/>
    <property type="evidence" value="ECO:0007669"/>
    <property type="project" value="UniProtKB-ARBA"/>
</dbReference>
<dbReference type="STRING" id="1678841.TBC1_11387"/>
<organism evidence="5">
    <name type="scientific">Lentimicrobium saccharophilum</name>
    <dbReference type="NCBI Taxonomy" id="1678841"/>
    <lineage>
        <taxon>Bacteria</taxon>
        <taxon>Pseudomonadati</taxon>
        <taxon>Bacteroidota</taxon>
        <taxon>Bacteroidia</taxon>
        <taxon>Bacteroidales</taxon>
        <taxon>Lentimicrobiaceae</taxon>
        <taxon>Lentimicrobium</taxon>
    </lineage>
</organism>
<protein>
    <submittedName>
        <fullName evidence="5">2,4-dienoyl-CoA reductase</fullName>
    </submittedName>
</protein>
<feature type="domain" description="NADH:flavin oxidoreductase/NADH oxidase N-terminal" evidence="4">
    <location>
        <begin position="4"/>
        <end position="336"/>
    </location>
</feature>
<evidence type="ECO:0000313" key="6">
    <source>
        <dbReference type="Proteomes" id="UP000053091"/>
    </source>
</evidence>
<dbReference type="InterPro" id="IPR001155">
    <property type="entry name" value="OxRdtase_FMN_N"/>
</dbReference>
<dbReference type="SUPFAM" id="SSF51395">
    <property type="entry name" value="FMN-linked oxidoreductases"/>
    <property type="match status" value="1"/>
</dbReference>
<comment type="cofactor">
    <cofactor evidence="1">
        <name>FMN</name>
        <dbReference type="ChEBI" id="CHEBI:58210"/>
    </cofactor>
</comment>
<dbReference type="PANTHER" id="PTHR22893:SF91">
    <property type="entry name" value="NADPH DEHYDROGENASE 2-RELATED"/>
    <property type="match status" value="1"/>
</dbReference>
<dbReference type="Gene3D" id="3.20.20.70">
    <property type="entry name" value="Aldolase class I"/>
    <property type="match status" value="1"/>
</dbReference>